<reference evidence="2 3" key="1">
    <citation type="submission" date="2016-10" db="EMBL/GenBank/DDBJ databases">
        <authorList>
            <person name="Varghese N."/>
            <person name="Submissions S."/>
        </authorList>
    </citation>
    <scope>NUCLEOTIDE SEQUENCE [LARGE SCALE GENOMIC DNA]</scope>
    <source>
        <strain evidence="2 3">DSM 9169</strain>
    </source>
</reference>
<dbReference type="InterPro" id="IPR043129">
    <property type="entry name" value="ATPase_NBD"/>
</dbReference>
<keyword evidence="3" id="KW-1185">Reference proteome</keyword>
<proteinExistence type="inferred from homology"/>
<dbReference type="Pfam" id="PF00480">
    <property type="entry name" value="ROK"/>
    <property type="match status" value="1"/>
</dbReference>
<evidence type="ECO:0000256" key="1">
    <source>
        <dbReference type="ARBA" id="ARBA00006479"/>
    </source>
</evidence>
<dbReference type="Proteomes" id="UP000198976">
    <property type="component" value="Chromosome I"/>
</dbReference>
<dbReference type="InterPro" id="IPR000600">
    <property type="entry name" value="ROK"/>
</dbReference>
<dbReference type="SUPFAM" id="SSF53067">
    <property type="entry name" value="Actin-like ATPase domain"/>
    <property type="match status" value="1"/>
</dbReference>
<name>A0ABY0V9L2_9ACTO</name>
<evidence type="ECO:0000313" key="3">
    <source>
        <dbReference type="Proteomes" id="UP000198976"/>
    </source>
</evidence>
<protein>
    <submittedName>
        <fullName evidence="2">Polyphosphate glucokinase</fullName>
    </submittedName>
</protein>
<dbReference type="Gene3D" id="3.30.420.40">
    <property type="match status" value="2"/>
</dbReference>
<sequence>MGRTARWKPEVRASHYAKNMSEEMTLAVDCGGGGIKASVLDSRGTLTASPVRTPTPYPLPPELLVKTTQDLAAQLPAATRVTMGMPGMLRHGVVITTPHYITRDGPRSRILPELVEQWANFDMGRALEAALGMPTLVLNDAEVAGAGVITGTGLEMIVTLGTGLGNAVFDSGVLAPHVEVSQGFVRWGLTYDDYIGEHERLRLGDAHWSRRVRRVIDGLRPMYVWDRLYLGGGNSKRVTAMNRAKLGDDVVIVPNDAGIIGGVRAWTL</sequence>
<accession>A0ABY0V9L2</accession>
<evidence type="ECO:0000313" key="2">
    <source>
        <dbReference type="EMBL" id="SDU00881.1"/>
    </source>
</evidence>
<gene>
    <name evidence="2" type="ORF">SAMN04489714_1590</name>
</gene>
<organism evidence="2 3">
    <name type="scientific">Schaalia radingae</name>
    <dbReference type="NCBI Taxonomy" id="131110"/>
    <lineage>
        <taxon>Bacteria</taxon>
        <taxon>Bacillati</taxon>
        <taxon>Actinomycetota</taxon>
        <taxon>Actinomycetes</taxon>
        <taxon>Actinomycetales</taxon>
        <taxon>Actinomycetaceae</taxon>
        <taxon>Schaalia</taxon>
    </lineage>
</organism>
<dbReference type="EMBL" id="LT629792">
    <property type="protein sequence ID" value="SDU00881.1"/>
    <property type="molecule type" value="Genomic_DNA"/>
</dbReference>
<comment type="similarity">
    <text evidence="1">Belongs to the ROK (NagC/XylR) family.</text>
</comment>